<evidence type="ECO:0000313" key="2">
    <source>
        <dbReference type="Proteomes" id="UP001234297"/>
    </source>
</evidence>
<comment type="caution">
    <text evidence="1">The sequence shown here is derived from an EMBL/GenBank/DDBJ whole genome shotgun (WGS) entry which is preliminary data.</text>
</comment>
<dbReference type="Proteomes" id="UP001234297">
    <property type="component" value="Chromosome 7"/>
</dbReference>
<evidence type="ECO:0000313" key="1">
    <source>
        <dbReference type="EMBL" id="KAJ8631659.1"/>
    </source>
</evidence>
<dbReference type="EMBL" id="CM056815">
    <property type="protein sequence ID" value="KAJ8631659.1"/>
    <property type="molecule type" value="Genomic_DNA"/>
</dbReference>
<organism evidence="1 2">
    <name type="scientific">Persea americana</name>
    <name type="common">Avocado</name>
    <dbReference type="NCBI Taxonomy" id="3435"/>
    <lineage>
        <taxon>Eukaryota</taxon>
        <taxon>Viridiplantae</taxon>
        <taxon>Streptophyta</taxon>
        <taxon>Embryophyta</taxon>
        <taxon>Tracheophyta</taxon>
        <taxon>Spermatophyta</taxon>
        <taxon>Magnoliopsida</taxon>
        <taxon>Magnoliidae</taxon>
        <taxon>Laurales</taxon>
        <taxon>Lauraceae</taxon>
        <taxon>Persea</taxon>
    </lineage>
</organism>
<accession>A0ACC2LDW8</accession>
<proteinExistence type="predicted"/>
<keyword evidence="2" id="KW-1185">Reference proteome</keyword>
<gene>
    <name evidence="1" type="ORF">MRB53_024982</name>
</gene>
<name>A0ACC2LDW8_PERAE</name>
<reference evidence="1 2" key="1">
    <citation type="journal article" date="2022" name="Hortic Res">
        <title>A haplotype resolved chromosomal level avocado genome allows analysis of novel avocado genes.</title>
        <authorList>
            <person name="Nath O."/>
            <person name="Fletcher S.J."/>
            <person name="Hayward A."/>
            <person name="Shaw L.M."/>
            <person name="Masouleh A.K."/>
            <person name="Furtado A."/>
            <person name="Henry R.J."/>
            <person name="Mitter N."/>
        </authorList>
    </citation>
    <scope>NUCLEOTIDE SEQUENCE [LARGE SCALE GENOMIC DNA]</scope>
    <source>
        <strain evidence="2">cv. Hass</strain>
    </source>
</reference>
<protein>
    <submittedName>
        <fullName evidence="1">Uncharacterized protein</fullName>
    </submittedName>
</protein>
<sequence>MDDLVVMPMSTISSITLLNKFSVKDVGDLEKSVVQVGMVEGLSILKASLHSKTVLTDIFLGSGMKKA</sequence>